<organism evidence="1 2">
    <name type="scientific">Teichococcus deserti</name>
    <dbReference type="NCBI Taxonomy" id="1817963"/>
    <lineage>
        <taxon>Bacteria</taxon>
        <taxon>Pseudomonadati</taxon>
        <taxon>Pseudomonadota</taxon>
        <taxon>Alphaproteobacteria</taxon>
        <taxon>Acetobacterales</taxon>
        <taxon>Roseomonadaceae</taxon>
        <taxon>Roseomonas</taxon>
    </lineage>
</organism>
<reference evidence="1 2" key="1">
    <citation type="submission" date="2016-10" db="EMBL/GenBank/DDBJ databases">
        <title>Draft Genome sequence of Roseomonas sp. strain M3.</title>
        <authorList>
            <person name="Subhash Y."/>
            <person name="Lee S."/>
        </authorList>
    </citation>
    <scope>NUCLEOTIDE SEQUENCE [LARGE SCALE GENOMIC DNA]</scope>
    <source>
        <strain evidence="1 2">M3</strain>
    </source>
</reference>
<name>A0A1V2H775_9PROT</name>
<dbReference type="RefSeq" id="WP_076956170.1">
    <property type="nucleotide sequence ID" value="NZ_MLCO01000027.1"/>
</dbReference>
<proteinExistence type="predicted"/>
<evidence type="ECO:0000313" key="2">
    <source>
        <dbReference type="Proteomes" id="UP000188879"/>
    </source>
</evidence>
<dbReference type="AlphaFoldDB" id="A0A1V2H775"/>
<protein>
    <recommendedName>
        <fullName evidence="3">DUF1800 domain-containing protein</fullName>
    </recommendedName>
</protein>
<comment type="caution">
    <text evidence="1">The sequence shown here is derived from an EMBL/GenBank/DDBJ whole genome shotgun (WGS) entry which is preliminary data.</text>
</comment>
<dbReference type="EMBL" id="MLCO01000027">
    <property type="protein sequence ID" value="ONG57294.1"/>
    <property type="molecule type" value="Genomic_DNA"/>
</dbReference>
<accession>A0A1V2H775</accession>
<sequence length="437" mass="48363">MDVSRHHAAFRFGLGARPDQPLPDDPPRALLAELTREPGPLPLPEGWDHQPTMVDIMAVWDEELATRDTPMPGNQRPRAALARKEMRALVEHCLATPDGFRERLVLFWTNHFTASRRSGNVQAFLGDYMRRAIRPHVAGSFADMLVATTWHPAMLYYLNQSSSVGPNSLTGRRAQLGLNENLGREILELHTLSPAAGYSQADVTSFAKLLTGLTVQRRNGTGTIFAANRHEPGPKRVFGEEFGEGAQEIERALRWLAVQESTQRHLAIKLVRHFVDDTPPPAAVQKVFSTLRDSRSDIGAAARTLVDMPETWQKPLAKLKTPQEFAFAALRGLGAGPRHAPVALRVAGSLGQQVWLATDPIGWPDRAEDWVTPEGVLQRMEQAHDMAGRFSRLDPMALAETTLGPLARPETLQAARRAGSQRDGLTLVLASPEFQRR</sequence>
<dbReference type="OrthoDB" id="9772295at2"/>
<gene>
    <name evidence="1" type="ORF">BKE38_04400</name>
</gene>
<dbReference type="InterPro" id="IPR014917">
    <property type="entry name" value="DUF1800"/>
</dbReference>
<dbReference type="Pfam" id="PF08811">
    <property type="entry name" value="DUF1800"/>
    <property type="match status" value="1"/>
</dbReference>
<evidence type="ECO:0000313" key="1">
    <source>
        <dbReference type="EMBL" id="ONG57294.1"/>
    </source>
</evidence>
<keyword evidence="2" id="KW-1185">Reference proteome</keyword>
<evidence type="ECO:0008006" key="3">
    <source>
        <dbReference type="Google" id="ProtNLM"/>
    </source>
</evidence>
<dbReference type="Proteomes" id="UP000188879">
    <property type="component" value="Unassembled WGS sequence"/>
</dbReference>